<dbReference type="InterPro" id="IPR010994">
    <property type="entry name" value="RuvA_2-like"/>
</dbReference>
<sequence length="360" mass="40364">MFKWSKRIMLLIVTIILVAQLVFPVLAEDKPTLEVHFIDVGQGDCILLHSSNGVDILIDGGYPDNGRKILIYIRRLGIKELDLVIGTHPHADHIGGLIDVLNGIKVKRVIDPGVVYPSGIYESYLTTIKNKKILFTTVLAGDIIEMKEDPFLKLKVLAPYEDQLDYGDDVNDVSIVIKAVFGNVSFLLTGDAGFDTEDRMIWNKVDLQSTILKVGHHGSKSSTGDMFLTCVSPEVAVIQVGANNNYGHPTDEVLERLNWKDIKIYRNDLHGTIVVTTDGETYKVETEKQLEAEQDIRVNINKAPLGDLLDIPGMSYELAREIVDYRENFGIFLNKNELLKLDSITPELLEQILPYIKFSN</sequence>
<reference evidence="2 3" key="1">
    <citation type="submission" date="2016-07" db="EMBL/GenBank/DDBJ databases">
        <title>Genome and transcriptome analysis of iron-reducing fermentative bacteria Anoxybacter fermentans.</title>
        <authorList>
            <person name="Zeng X."/>
            <person name="Shao Z."/>
        </authorList>
    </citation>
    <scope>NUCLEOTIDE SEQUENCE [LARGE SCALE GENOMIC DNA]</scope>
    <source>
        <strain evidence="2 3">DY22613</strain>
    </source>
</reference>
<dbReference type="Pfam" id="PF12836">
    <property type="entry name" value="HHH_3"/>
    <property type="match status" value="1"/>
</dbReference>
<dbReference type="InterPro" id="IPR052159">
    <property type="entry name" value="Competence_DNA_uptake"/>
</dbReference>
<dbReference type="InterPro" id="IPR035681">
    <property type="entry name" value="ComA-like_MBL"/>
</dbReference>
<dbReference type="KEGG" id="aft:BBF96_09970"/>
<dbReference type="InterPro" id="IPR036866">
    <property type="entry name" value="RibonucZ/Hydroxyglut_hydro"/>
</dbReference>
<accession>A0A3S9SZA3</accession>
<dbReference type="Pfam" id="PF00753">
    <property type="entry name" value="Lactamase_B"/>
    <property type="match status" value="1"/>
</dbReference>
<dbReference type="RefSeq" id="WP_127017031.1">
    <property type="nucleotide sequence ID" value="NZ_CP016379.1"/>
</dbReference>
<dbReference type="InterPro" id="IPR001279">
    <property type="entry name" value="Metallo-B-lactamas"/>
</dbReference>
<organism evidence="2 3">
    <name type="scientific">Anoxybacter fermentans</name>
    <dbReference type="NCBI Taxonomy" id="1323375"/>
    <lineage>
        <taxon>Bacteria</taxon>
        <taxon>Bacillati</taxon>
        <taxon>Bacillota</taxon>
        <taxon>Clostridia</taxon>
        <taxon>Halanaerobiales</taxon>
        <taxon>Anoxybacter</taxon>
    </lineage>
</organism>
<gene>
    <name evidence="2" type="ORF">BBF96_09970</name>
</gene>
<proteinExistence type="predicted"/>
<protein>
    <recommendedName>
        <fullName evidence="1">Metallo-beta-lactamase domain-containing protein</fullName>
    </recommendedName>
</protein>
<dbReference type="CDD" id="cd07731">
    <property type="entry name" value="ComA-like_MBL-fold"/>
    <property type="match status" value="1"/>
</dbReference>
<dbReference type="PANTHER" id="PTHR30619">
    <property type="entry name" value="DNA INTERNALIZATION/COMPETENCE PROTEIN COMEC/REC2"/>
    <property type="match status" value="1"/>
</dbReference>
<dbReference type="Gene3D" id="3.60.15.10">
    <property type="entry name" value="Ribonuclease Z/Hydroxyacylglutathione hydrolase-like"/>
    <property type="match status" value="1"/>
</dbReference>
<evidence type="ECO:0000259" key="1">
    <source>
        <dbReference type="Pfam" id="PF00753"/>
    </source>
</evidence>
<evidence type="ECO:0000313" key="3">
    <source>
        <dbReference type="Proteomes" id="UP000267250"/>
    </source>
</evidence>
<name>A0A3S9SZA3_9FIRM</name>
<keyword evidence="3" id="KW-1185">Reference proteome</keyword>
<dbReference type="EMBL" id="CP016379">
    <property type="protein sequence ID" value="AZR73683.1"/>
    <property type="molecule type" value="Genomic_DNA"/>
</dbReference>
<dbReference type="Gene3D" id="1.10.150.320">
    <property type="entry name" value="Photosystem II 12 kDa extrinsic protein"/>
    <property type="match status" value="1"/>
</dbReference>
<dbReference type="Proteomes" id="UP000267250">
    <property type="component" value="Chromosome"/>
</dbReference>
<dbReference type="SUPFAM" id="SSF56281">
    <property type="entry name" value="Metallo-hydrolase/oxidoreductase"/>
    <property type="match status" value="1"/>
</dbReference>
<dbReference type="PANTHER" id="PTHR30619:SF7">
    <property type="entry name" value="BETA-LACTAMASE DOMAIN PROTEIN"/>
    <property type="match status" value="1"/>
</dbReference>
<dbReference type="OrthoDB" id="9761531at2"/>
<dbReference type="SUPFAM" id="SSF47781">
    <property type="entry name" value="RuvA domain 2-like"/>
    <property type="match status" value="1"/>
</dbReference>
<evidence type="ECO:0000313" key="2">
    <source>
        <dbReference type="EMBL" id="AZR73683.1"/>
    </source>
</evidence>
<dbReference type="AlphaFoldDB" id="A0A3S9SZA3"/>
<feature type="domain" description="Metallo-beta-lactamase" evidence="1">
    <location>
        <begin position="39"/>
        <end position="239"/>
    </location>
</feature>